<dbReference type="RefSeq" id="WP_339403940.1">
    <property type="nucleotide sequence ID" value="NZ_JBBGAZ010000006.1"/>
</dbReference>
<keyword evidence="4" id="KW-1185">Reference proteome</keyword>
<dbReference type="PANTHER" id="PTHR46797">
    <property type="entry name" value="HTH-TYPE TRANSCRIPTIONAL REGULATOR"/>
    <property type="match status" value="1"/>
</dbReference>
<gene>
    <name evidence="3" type="ORF">WG622_12760</name>
</gene>
<dbReference type="InterPro" id="IPR050807">
    <property type="entry name" value="TransReg_Diox_bact_type"/>
</dbReference>
<evidence type="ECO:0000313" key="4">
    <source>
        <dbReference type="Proteomes" id="UP001368270"/>
    </source>
</evidence>
<evidence type="ECO:0000256" key="1">
    <source>
        <dbReference type="ARBA" id="ARBA00023125"/>
    </source>
</evidence>
<protein>
    <submittedName>
        <fullName evidence="3">Helix-turn-helix transcriptional regulator</fullName>
    </submittedName>
</protein>
<sequence>MKPRQLAEQLAKAFPSRLKALRKAKHLTQEQLAEKAECSTVALSKFESGVNLPSFEILVSLSAGLDVNVGELLGVEDPISEQSSTWVSSKAKLDEAMKDLSSDWLDALTEIAKQANKS</sequence>
<dbReference type="InterPro" id="IPR001387">
    <property type="entry name" value="Cro/C1-type_HTH"/>
</dbReference>
<dbReference type="Gene3D" id="1.10.260.40">
    <property type="entry name" value="lambda repressor-like DNA-binding domains"/>
    <property type="match status" value="1"/>
</dbReference>
<dbReference type="SMART" id="SM00530">
    <property type="entry name" value="HTH_XRE"/>
    <property type="match status" value="1"/>
</dbReference>
<feature type="domain" description="HTH cro/C1-type" evidence="2">
    <location>
        <begin position="18"/>
        <end position="72"/>
    </location>
</feature>
<evidence type="ECO:0000313" key="3">
    <source>
        <dbReference type="EMBL" id="MEJ5219119.1"/>
    </source>
</evidence>
<evidence type="ECO:0000259" key="2">
    <source>
        <dbReference type="PROSITE" id="PS50943"/>
    </source>
</evidence>
<keyword evidence="1" id="KW-0238">DNA-binding</keyword>
<dbReference type="CDD" id="cd00093">
    <property type="entry name" value="HTH_XRE"/>
    <property type="match status" value="1"/>
</dbReference>
<reference evidence="3 4" key="1">
    <citation type="submission" date="2024-03" db="EMBL/GenBank/DDBJ databases">
        <title>Cognatishimia coralii sp. nov., a marine bacterium isolated from coral surrounding seawater.</title>
        <authorList>
            <person name="Liu X."/>
            <person name="Liu S."/>
            <person name="Sun H."/>
            <person name="Zhang Y."/>
        </authorList>
    </citation>
    <scope>NUCLEOTIDE SEQUENCE [LARGE SCALE GENOMIC DNA]</scope>
    <source>
        <strain evidence="3 4">D5M38</strain>
    </source>
</reference>
<dbReference type="PANTHER" id="PTHR46797:SF1">
    <property type="entry name" value="METHYLPHOSPHONATE SYNTHASE"/>
    <property type="match status" value="1"/>
</dbReference>
<proteinExistence type="predicted"/>
<dbReference type="SUPFAM" id="SSF47413">
    <property type="entry name" value="lambda repressor-like DNA-binding domains"/>
    <property type="match status" value="1"/>
</dbReference>
<name>A0ABU8QI72_9RHOB</name>
<dbReference type="PROSITE" id="PS50943">
    <property type="entry name" value="HTH_CROC1"/>
    <property type="match status" value="1"/>
</dbReference>
<organism evidence="3 4">
    <name type="scientific">Cognatishimia coralii</name>
    <dbReference type="NCBI Taxonomy" id="3083254"/>
    <lineage>
        <taxon>Bacteria</taxon>
        <taxon>Pseudomonadati</taxon>
        <taxon>Pseudomonadota</taxon>
        <taxon>Alphaproteobacteria</taxon>
        <taxon>Rhodobacterales</taxon>
        <taxon>Paracoccaceae</taxon>
        <taxon>Cognatishimia</taxon>
    </lineage>
</organism>
<comment type="caution">
    <text evidence="3">The sequence shown here is derived from an EMBL/GenBank/DDBJ whole genome shotgun (WGS) entry which is preliminary data.</text>
</comment>
<dbReference type="Pfam" id="PF01381">
    <property type="entry name" value="HTH_3"/>
    <property type="match status" value="1"/>
</dbReference>
<dbReference type="InterPro" id="IPR010982">
    <property type="entry name" value="Lambda_DNA-bd_dom_sf"/>
</dbReference>
<dbReference type="Proteomes" id="UP001368270">
    <property type="component" value="Unassembled WGS sequence"/>
</dbReference>
<dbReference type="EMBL" id="JBBGAZ010000006">
    <property type="protein sequence ID" value="MEJ5219119.1"/>
    <property type="molecule type" value="Genomic_DNA"/>
</dbReference>
<accession>A0ABU8QI72</accession>